<keyword evidence="2" id="KW-0503">Monooxygenase</keyword>
<name>A0ABD5CTX3_9BURK</name>
<dbReference type="Gene3D" id="3.30.70.100">
    <property type="match status" value="1"/>
</dbReference>
<dbReference type="PROSITE" id="PS51725">
    <property type="entry name" value="ABM"/>
    <property type="match status" value="1"/>
</dbReference>
<organism evidence="2 3">
    <name type="scientific">Paraburkholderia graminis</name>
    <dbReference type="NCBI Taxonomy" id="60548"/>
    <lineage>
        <taxon>Bacteria</taxon>
        <taxon>Pseudomonadati</taxon>
        <taxon>Pseudomonadota</taxon>
        <taxon>Betaproteobacteria</taxon>
        <taxon>Burkholderiales</taxon>
        <taxon>Burkholderiaceae</taxon>
        <taxon>Paraburkholderia</taxon>
    </lineage>
</organism>
<evidence type="ECO:0000313" key="3">
    <source>
        <dbReference type="Proteomes" id="UP001245184"/>
    </source>
</evidence>
<proteinExistence type="predicted"/>
<accession>A0ABD5CTX3</accession>
<dbReference type="InterPro" id="IPR007138">
    <property type="entry name" value="ABM_dom"/>
</dbReference>
<dbReference type="EMBL" id="JAVIZN010000003">
    <property type="protein sequence ID" value="MDR6208250.1"/>
    <property type="molecule type" value="Genomic_DNA"/>
</dbReference>
<reference evidence="2 3" key="1">
    <citation type="submission" date="2023-08" db="EMBL/GenBank/DDBJ databases">
        <title>Genome sequencing of plant associated microbes to promote plant fitness in Sorghum bicolor and Oryza sativa.</title>
        <authorList>
            <person name="Coleman-Derr D."/>
        </authorList>
    </citation>
    <scope>NUCLEOTIDE SEQUENCE [LARGE SCALE GENOMIC DNA]</scope>
    <source>
        <strain evidence="2 3">SLBN-33</strain>
    </source>
</reference>
<sequence length="97" mass="11334">MVQEMAHIEIVPGKYAEFEAAVTQAIPLFNRAAGCAEVKLHRIIEQPDRYVLVVRWNSLEDHTVRFRQSEDFQEWRRLVSPYFKTPPEVVHTVIAVE</sequence>
<keyword evidence="2" id="KW-0560">Oxidoreductase</keyword>
<feature type="domain" description="ABM" evidence="1">
    <location>
        <begin position="2"/>
        <end position="93"/>
    </location>
</feature>
<dbReference type="GO" id="GO:0004497">
    <property type="term" value="F:monooxygenase activity"/>
    <property type="evidence" value="ECO:0007669"/>
    <property type="project" value="UniProtKB-KW"/>
</dbReference>
<dbReference type="Pfam" id="PF03992">
    <property type="entry name" value="ABM"/>
    <property type="match status" value="1"/>
</dbReference>
<dbReference type="AlphaFoldDB" id="A0ABD5CTX3"/>
<evidence type="ECO:0000259" key="1">
    <source>
        <dbReference type="PROSITE" id="PS51725"/>
    </source>
</evidence>
<dbReference type="SUPFAM" id="SSF54909">
    <property type="entry name" value="Dimeric alpha+beta barrel"/>
    <property type="match status" value="1"/>
</dbReference>
<dbReference type="Proteomes" id="UP001245184">
    <property type="component" value="Unassembled WGS sequence"/>
</dbReference>
<dbReference type="InterPro" id="IPR011008">
    <property type="entry name" value="Dimeric_a/b-barrel"/>
</dbReference>
<dbReference type="RefSeq" id="WP_310035707.1">
    <property type="nucleotide sequence ID" value="NZ_JAVIZN010000003.1"/>
</dbReference>
<comment type="caution">
    <text evidence="2">The sequence shown here is derived from an EMBL/GenBank/DDBJ whole genome shotgun (WGS) entry which is preliminary data.</text>
</comment>
<evidence type="ECO:0000313" key="2">
    <source>
        <dbReference type="EMBL" id="MDR6208250.1"/>
    </source>
</evidence>
<protein>
    <submittedName>
        <fullName evidence="2">Heme-degrading monooxygenase HmoA</fullName>
    </submittedName>
</protein>
<gene>
    <name evidence="2" type="ORF">QF025_007051</name>
</gene>